<sequence>MSAATPPAAPAPAVDESPVVDSFTVAAQLRMTGPGTRARLSVALPDQTTLTPTALVPALLSLGQHVLTDYRLTEHELPEVQVTAVERAETVPATARATGFTVRVTNDLEARRSWLVVDSGLLLGNDGGVLLIVATLFAGADHLLESRDAPADRHTPAQRRPPRRRGPRARR</sequence>
<accession>A0ABV9TKU2</accession>
<comment type="caution">
    <text evidence="2">The sequence shown here is derived from an EMBL/GenBank/DDBJ whole genome shotgun (WGS) entry which is preliminary data.</text>
</comment>
<dbReference type="EMBL" id="JBHSIW010000019">
    <property type="protein sequence ID" value="MFC4904640.1"/>
    <property type="molecule type" value="Genomic_DNA"/>
</dbReference>
<protein>
    <submittedName>
        <fullName evidence="2">Uncharacterized protein</fullName>
    </submittedName>
</protein>
<dbReference type="RefSeq" id="WP_277552622.1">
    <property type="nucleotide sequence ID" value="NZ_JARAMH010000032.1"/>
</dbReference>
<gene>
    <name evidence="2" type="ORF">ACFPCS_13780</name>
</gene>
<feature type="region of interest" description="Disordered" evidence="1">
    <location>
        <begin position="147"/>
        <end position="171"/>
    </location>
</feature>
<proteinExistence type="predicted"/>
<reference evidence="3" key="1">
    <citation type="journal article" date="2019" name="Int. J. Syst. Evol. Microbiol.">
        <title>The Global Catalogue of Microorganisms (GCM) 10K type strain sequencing project: providing services to taxonomists for standard genome sequencing and annotation.</title>
        <authorList>
            <consortium name="The Broad Institute Genomics Platform"/>
            <consortium name="The Broad Institute Genome Sequencing Center for Infectious Disease"/>
            <person name="Wu L."/>
            <person name="Ma J."/>
        </authorList>
    </citation>
    <scope>NUCLEOTIDE SEQUENCE [LARGE SCALE GENOMIC DNA]</scope>
    <source>
        <strain evidence="3">CGMCC 4.6946</strain>
    </source>
</reference>
<evidence type="ECO:0000256" key="1">
    <source>
        <dbReference type="SAM" id="MobiDB-lite"/>
    </source>
</evidence>
<name>A0ABV9TKU2_9MICC</name>
<organism evidence="2 3">
    <name type="scientific">Kocuria oceani</name>
    <dbReference type="NCBI Taxonomy" id="988827"/>
    <lineage>
        <taxon>Bacteria</taxon>
        <taxon>Bacillati</taxon>
        <taxon>Actinomycetota</taxon>
        <taxon>Actinomycetes</taxon>
        <taxon>Micrococcales</taxon>
        <taxon>Micrococcaceae</taxon>
        <taxon>Kocuria</taxon>
    </lineage>
</organism>
<dbReference type="Proteomes" id="UP001595797">
    <property type="component" value="Unassembled WGS sequence"/>
</dbReference>
<keyword evidence="3" id="KW-1185">Reference proteome</keyword>
<feature type="compositionally biased region" description="Basic residues" evidence="1">
    <location>
        <begin position="156"/>
        <end position="171"/>
    </location>
</feature>
<evidence type="ECO:0000313" key="3">
    <source>
        <dbReference type="Proteomes" id="UP001595797"/>
    </source>
</evidence>
<evidence type="ECO:0000313" key="2">
    <source>
        <dbReference type="EMBL" id="MFC4904640.1"/>
    </source>
</evidence>